<sequence length="2306" mass="256297">MGKGAKGKSSATAATRKKHAKKHAQPDDAPNNQPQVKRIKKDRGKKKDKEPRKKVYIPPVKPAPVQPDPLETTGLAHTLPPELLVVLRSFNKKAQVTKIRALEELNTGWVEKALAEGEEGMISYTLVDMLPVWMHHVPALLIHPSRRVRFLAASIHLSFLRIPPVRDQVFFFLRESASESHLEQIVGTWSMSAHDVDKTVATTSTKSWKDAYGQLKCDDALFEFIQQTVLDPEGIYTSLHPVQPTVPQQQSQPQSRKGSGKNTPVRRERKDDPESTRSKVDEAEESDQDKKARLRIGALGALGWLIQNSARLPETAIVLFANHAFLTCLHPSPTPPWIEMEAFGYAQPPVRKAMWSLVHVLLQKQKDHLKECIPGLSRAMLRSAWVESDLSVQSVLWHPLLTFLKDFPSAWESASIQDAEDREDEEPEDEEEDSEDEDEDQPSRPKETPPTGPSFAAYEEFLEFLRKGCGGSPIQGYPVVVLIMSTIPASMLFANSYAGLDKFFAAFWEALDSRALSSLNRVNASAAFLSSVLESTGFLIRRLFAAQESLGLSEGEAHNKANGLVEEQVKKVWSDLEEGRLKVDETVLAKEFSKTLGYLRKVKPELHSTAWNTIKNATAAVSKTHPGLVATFLKGLSEDGQGQGQSPTAPLVGGAKEELLTELAGDALAAYEDPSEGNEGAEKAKQLLPDLLNRFQGDLFKDAPFVQRLETLLEHKTGTLLDRSPSLIVSILSYWKDEQKANAVWQRVLRHLASPDPSIKASEDEKKRMGVLTMLLDVIRKSRLPAHLKPVDEVFDGVVSAMFARVVEKPGEQGVLGCLRGVLQFHSYFMTSKGFLELFSSISSSLKYQIAQIFDGTDSIPFTGMNALLDLVFSSYTSSPKTVSAFDGVDELITQVILYGRLLPLCEGVDEKDSEDTFTLALDLWHVWSRSVGGEQKDKVSVAVKKKVREFVVGTNNPRVSPLAVLSMISQRIPDLTTNGSLMDFLPTEKELEEMLEGLSSTPIDPSMAVVDPLLPPHTAGRRSSSQVISKDQNGFSSYARGVFAVLQVLSVNRVLAKKNLWALKHFVVLGLCVHDLQSVPARFGEGGGHGPFDERALGVSGPMAVSEITKKVDQMTTYLLLSGGAVADGGRDWRSEAVDRLTSGKGEEGAIDDVTLSGFLVRCVNEAVEKEKVGEGILEARVLRVVLDHVLEELESADAGKWVVYARKIERSAPETSLSIIYSVAQARLETQKLDRYRNEVAASLLGIPPAKVNTEGLLALRKLAASAPDPDSDVVFLPQLRAVNVVKACQKWVEEGGDDEDDDDDEGGVDEEVENAMLPVFCALAPILQNDHGKHWEFVFDLVETVLENSSVEDDDTLVGLSRALKMLLVIEDLCMTNKGLRAEWEPRRTNVLTLVRDLAGVRLENTAVSLPRSICRELLLSIVQTLPASLIDRDTLAKMCHLITDPSTDVQKMAYAMLKTAAEKRTEYLVIEVGVGNLSLEEGEAGKVEEEEATTKAEVEESIAEQAPVPQPQPQREQKKAKGGKGGKGRKKKQKEKISEKDSAPGLLPSELVRILQQDVALLVEEDDFLAEQRAFGWMLAWMLVFDSFKDASFKVKSMYIEQLRNFDLVGSKLLPNIIAALRLDGGLSKAFKIGLWGVDEFYVQYFEPSNVISIPVLAAHLYYRSLLCVPSLVHTWVLDCKDRQLSNAITTITAQYFSPLIIQAELAHVRSPEGIAELTGDGLTVKVVGGSGGAGGAVGSGGASGNEVVAAYSVDEHQLELRLKIPSDWPLHKIEVKDEKRVGVDENRWRAWVLAVQQTIWMHNGRIVDGLSLFKKNVTLHFEGQVECAICYSSPPLFLLIVFVVAVVADRETPFVVVNMGAATTTKNVEDIVPSDLNIPDNYVQHTLKTTKELPPFRWSNILNELNYLNCMKTMLFAIFYYYLTGLGITAGYHRLWAHRSYNASKPLQYFLALLGAGAVEGSIRWWARGHRAHHRYTDTDLDPYNAHKGFWYSHMGWMLLKPRRKPGVADVSDLSKNPVVRWQHRWYLELIILMAFVLPTLIPWYLWNDARGGFVYAGVLRLCFVHHSTFCVNSLAHWLGDTPFDDKHTPRDHVITAFATIGEGYHNFHHQFPMDYRNAIKWYQYDPTKWFIWTCQKLGLASHLKVFPDNEVRKGQLTMELKKLRQTQEKLAWPSDSNDLPVINWESFQEQAKKRPLMLISGFIHDVSNFIDEHPGGPHLIVKFIGKDATTAFFGGVYDHSNAAHNLLAMKRVGVLHGGMPTGFDEKAIPPSQRLRIARYTELTSPYASSAAQSDGEGILG</sequence>
<dbReference type="PRINTS" id="PR00075">
    <property type="entry name" value="FACDDSATRASE"/>
</dbReference>
<keyword evidence="8" id="KW-0479">Metal-binding</keyword>
<keyword evidence="9" id="KW-0276">Fatty acid metabolism</keyword>
<dbReference type="HOGENOM" id="CLU_000945_0_0_1"/>
<dbReference type="InterPro" id="IPR054477">
    <property type="entry name" value="LTN1_E3_ligase_6th"/>
</dbReference>
<keyword evidence="6" id="KW-0349">Heme</keyword>
<evidence type="ECO:0000256" key="16">
    <source>
        <dbReference type="ARBA" id="ARBA00023160"/>
    </source>
</evidence>
<dbReference type="GO" id="GO:0061630">
    <property type="term" value="F:ubiquitin protein ligase activity"/>
    <property type="evidence" value="ECO:0007669"/>
    <property type="project" value="InterPro"/>
</dbReference>
<evidence type="ECO:0000313" key="20">
    <source>
        <dbReference type="EMBL" id="EFI26781.1"/>
    </source>
</evidence>
<dbReference type="KEGG" id="cci:CC1G_15704"/>
<dbReference type="GO" id="GO:0046872">
    <property type="term" value="F:metal ion binding"/>
    <property type="evidence" value="ECO:0007669"/>
    <property type="project" value="UniProtKB-KW"/>
</dbReference>
<dbReference type="GO" id="GO:0006633">
    <property type="term" value="P:fatty acid biosynthetic process"/>
    <property type="evidence" value="ECO:0007669"/>
    <property type="project" value="UniProtKB-KW"/>
</dbReference>
<reference evidence="20 21" key="1">
    <citation type="journal article" date="2010" name="Proc. Natl. Acad. Sci. U.S.A.">
        <title>Insights into evolution of multicellular fungi from the assembled chromosomes of the mushroom Coprinopsis cinerea (Coprinus cinereus).</title>
        <authorList>
            <person name="Stajich J.E."/>
            <person name="Wilke S.K."/>
            <person name="Ahren D."/>
            <person name="Au C.H."/>
            <person name="Birren B.W."/>
            <person name="Borodovsky M."/>
            <person name="Burns C."/>
            <person name="Canback B."/>
            <person name="Casselton L.A."/>
            <person name="Cheng C.K."/>
            <person name="Deng J."/>
            <person name="Dietrich F.S."/>
            <person name="Fargo D.C."/>
            <person name="Farman M.L."/>
            <person name="Gathman A.C."/>
            <person name="Goldberg J."/>
            <person name="Guigo R."/>
            <person name="Hoegger P.J."/>
            <person name="Hooker J.B."/>
            <person name="Huggins A."/>
            <person name="James T.Y."/>
            <person name="Kamada T."/>
            <person name="Kilaru S."/>
            <person name="Kodira C."/>
            <person name="Kues U."/>
            <person name="Kupfer D."/>
            <person name="Kwan H.S."/>
            <person name="Lomsadze A."/>
            <person name="Li W."/>
            <person name="Lilly W.W."/>
            <person name="Ma L.J."/>
            <person name="Mackey A.J."/>
            <person name="Manning G."/>
            <person name="Martin F."/>
            <person name="Muraguchi H."/>
            <person name="Natvig D.O."/>
            <person name="Palmerini H."/>
            <person name="Ramesh M.A."/>
            <person name="Rehmeyer C.J."/>
            <person name="Roe B.A."/>
            <person name="Shenoy N."/>
            <person name="Stanke M."/>
            <person name="Ter-Hovhannisyan V."/>
            <person name="Tunlid A."/>
            <person name="Velagapudi R."/>
            <person name="Vision T.J."/>
            <person name="Zeng Q."/>
            <person name="Zolan M.E."/>
            <person name="Pukkila P.J."/>
        </authorList>
    </citation>
    <scope>NUCLEOTIDE SEQUENCE [LARGE SCALE GENOMIC DNA]</scope>
    <source>
        <strain evidence="21">Okayama-7 / 130 / ATCC MYA-4618 / FGSC 9003</strain>
    </source>
</reference>
<feature type="transmembrane region" description="Helical" evidence="18">
    <location>
        <begin position="2031"/>
        <end position="2052"/>
    </location>
</feature>
<dbReference type="VEuPathDB" id="FungiDB:CC1G_15704"/>
<dbReference type="GO" id="GO:0016020">
    <property type="term" value="C:membrane"/>
    <property type="evidence" value="ECO:0007669"/>
    <property type="project" value="UniProtKB-SubCell"/>
</dbReference>
<evidence type="ECO:0000256" key="7">
    <source>
        <dbReference type="ARBA" id="ARBA00022692"/>
    </source>
</evidence>
<dbReference type="InterPro" id="IPR054476">
    <property type="entry name" value="Ltn1_N"/>
</dbReference>
<proteinExistence type="inferred from homology"/>
<feature type="region of interest" description="Disordered" evidence="17">
    <location>
        <begin position="1"/>
        <end position="68"/>
    </location>
</feature>
<dbReference type="InterPro" id="IPR036400">
    <property type="entry name" value="Cyt_B5-like_heme/steroid_sf"/>
</dbReference>
<feature type="region of interest" description="Disordered" evidence="17">
    <location>
        <begin position="239"/>
        <end position="290"/>
    </location>
</feature>
<dbReference type="eggNOG" id="KOG0537">
    <property type="taxonomic scope" value="Eukaryota"/>
</dbReference>
<dbReference type="eggNOG" id="KOG0803">
    <property type="taxonomic scope" value="Eukaryota"/>
</dbReference>
<evidence type="ECO:0000256" key="18">
    <source>
        <dbReference type="SAM" id="Phobius"/>
    </source>
</evidence>
<dbReference type="InterPro" id="IPR001522">
    <property type="entry name" value="FADS-1_CS"/>
</dbReference>
<feature type="region of interest" description="Disordered" evidence="17">
    <location>
        <begin position="1485"/>
        <end position="1545"/>
    </location>
</feature>
<dbReference type="SUPFAM" id="SSF48371">
    <property type="entry name" value="ARM repeat"/>
    <property type="match status" value="1"/>
</dbReference>
<evidence type="ECO:0000256" key="1">
    <source>
        <dbReference type="ARBA" id="ARBA00004141"/>
    </source>
</evidence>
<name>D6RQG5_COPC7</name>
<keyword evidence="15 18" id="KW-0472">Membrane</keyword>
<dbReference type="Pfam" id="PF00173">
    <property type="entry name" value="Cyt-b5"/>
    <property type="match status" value="1"/>
</dbReference>
<evidence type="ECO:0000256" key="2">
    <source>
        <dbReference type="ARBA" id="ARBA00009295"/>
    </source>
</evidence>
<dbReference type="GeneID" id="9378815"/>
<keyword evidence="16" id="KW-0275">Fatty acid biosynthesis</keyword>
<feature type="compositionally biased region" description="Low complexity" evidence="17">
    <location>
        <begin position="241"/>
        <end position="255"/>
    </location>
</feature>
<dbReference type="CDD" id="cd03505">
    <property type="entry name" value="Delta9-FADS-like"/>
    <property type="match status" value="1"/>
</dbReference>
<accession>D6RQG5</accession>
<feature type="compositionally biased region" description="Basic and acidic residues" evidence="17">
    <location>
        <begin position="1487"/>
        <end position="1502"/>
    </location>
</feature>
<dbReference type="SMART" id="SM01117">
    <property type="entry name" value="Cyt-b5"/>
    <property type="match status" value="1"/>
</dbReference>
<dbReference type="PROSITE" id="PS00476">
    <property type="entry name" value="FATTY_ACID_DESATUR_1"/>
    <property type="match status" value="1"/>
</dbReference>
<evidence type="ECO:0000256" key="13">
    <source>
        <dbReference type="ARBA" id="ARBA00023004"/>
    </source>
</evidence>
<dbReference type="Pfam" id="PF22958">
    <property type="entry name" value="Ltn1_1st"/>
    <property type="match status" value="2"/>
</dbReference>
<dbReference type="InterPro" id="IPR054478">
    <property type="entry name" value="LTN1_UBC"/>
</dbReference>
<comment type="similarity">
    <text evidence="2">Belongs to the fatty acid desaturase type 1 family.</text>
</comment>
<dbReference type="GO" id="GO:1990116">
    <property type="term" value="P:ribosome-associated ubiquitin-dependent protein catabolic process"/>
    <property type="evidence" value="ECO:0007669"/>
    <property type="project" value="InterPro"/>
</dbReference>
<keyword evidence="11 18" id="KW-1133">Transmembrane helix</keyword>
<dbReference type="InterPro" id="IPR016024">
    <property type="entry name" value="ARM-type_fold"/>
</dbReference>
<keyword evidence="12" id="KW-0560">Oxidoreductase</keyword>
<feature type="transmembrane region" description="Helical" evidence="18">
    <location>
        <begin position="1919"/>
        <end position="1940"/>
    </location>
</feature>
<keyword evidence="10" id="KW-0249">Electron transport</keyword>
<keyword evidence="7 18" id="KW-0812">Transmembrane</keyword>
<dbReference type="GO" id="GO:0020037">
    <property type="term" value="F:heme binding"/>
    <property type="evidence" value="ECO:0007669"/>
    <property type="project" value="InterPro"/>
</dbReference>
<feature type="compositionally biased region" description="Acidic residues" evidence="17">
    <location>
        <begin position="418"/>
        <end position="440"/>
    </location>
</feature>
<evidence type="ECO:0000256" key="8">
    <source>
        <dbReference type="ARBA" id="ARBA00022723"/>
    </source>
</evidence>
<feature type="compositionally biased region" description="Basic residues" evidence="17">
    <location>
        <begin position="1522"/>
        <end position="1538"/>
    </location>
</feature>
<evidence type="ECO:0000259" key="19">
    <source>
        <dbReference type="PROSITE" id="PS50255"/>
    </source>
</evidence>
<keyword evidence="14" id="KW-0443">Lipid metabolism</keyword>
<comment type="subcellular location">
    <subcellularLocation>
        <location evidence="1">Membrane</location>
        <topology evidence="1">Multi-pass membrane protein</topology>
    </subcellularLocation>
</comment>
<dbReference type="InterPro" id="IPR039795">
    <property type="entry name" value="LTN1/Rkr1"/>
</dbReference>
<feature type="region of interest" description="Disordered" evidence="17">
    <location>
        <begin position="414"/>
        <end position="452"/>
    </location>
</feature>
<evidence type="ECO:0000256" key="3">
    <source>
        <dbReference type="ARBA" id="ARBA00012620"/>
    </source>
</evidence>
<evidence type="ECO:0000256" key="11">
    <source>
        <dbReference type="ARBA" id="ARBA00022989"/>
    </source>
</evidence>
<evidence type="ECO:0000256" key="6">
    <source>
        <dbReference type="ARBA" id="ARBA00022617"/>
    </source>
</evidence>
<feature type="transmembrane region" description="Helical" evidence="18">
    <location>
        <begin position="1836"/>
        <end position="1853"/>
    </location>
</feature>
<dbReference type="eggNOG" id="KOG1600">
    <property type="taxonomic scope" value="Eukaryota"/>
</dbReference>
<dbReference type="PANTHER" id="PTHR12389:SF0">
    <property type="entry name" value="E3 UBIQUITIN-PROTEIN LIGASE LISTERIN"/>
    <property type="match status" value="1"/>
</dbReference>
<evidence type="ECO:0000256" key="9">
    <source>
        <dbReference type="ARBA" id="ARBA00022832"/>
    </source>
</evidence>
<dbReference type="EMBL" id="AACS02000011">
    <property type="protein sequence ID" value="EFI26781.1"/>
    <property type="molecule type" value="Genomic_DNA"/>
</dbReference>
<dbReference type="Proteomes" id="UP000001861">
    <property type="component" value="Unassembled WGS sequence"/>
</dbReference>
<comment type="caution">
    <text evidence="20">The sequence shown here is derived from an EMBL/GenBank/DDBJ whole genome shotgun (WGS) entry which is preliminary data.</text>
</comment>
<dbReference type="OrthoDB" id="6108at2759"/>
<dbReference type="RefSeq" id="XP_002910275.1">
    <property type="nucleotide sequence ID" value="XM_002910229.1"/>
</dbReference>
<dbReference type="PANTHER" id="PTHR12389">
    <property type="entry name" value="ZINC FINGER PROTEIN 294"/>
    <property type="match status" value="1"/>
</dbReference>
<dbReference type="GO" id="GO:1990112">
    <property type="term" value="C:RQC complex"/>
    <property type="evidence" value="ECO:0007669"/>
    <property type="project" value="InterPro"/>
</dbReference>
<evidence type="ECO:0000256" key="12">
    <source>
        <dbReference type="ARBA" id="ARBA00023002"/>
    </source>
</evidence>
<dbReference type="FunFam" id="3.10.120.10:FF:000004">
    <property type="entry name" value="Acyl-CoA desaturase"/>
    <property type="match status" value="1"/>
</dbReference>
<dbReference type="GO" id="GO:0043023">
    <property type="term" value="F:ribosomal large subunit binding"/>
    <property type="evidence" value="ECO:0007669"/>
    <property type="project" value="TreeGrafter"/>
</dbReference>
<evidence type="ECO:0000313" key="21">
    <source>
        <dbReference type="Proteomes" id="UP000001861"/>
    </source>
</evidence>
<protein>
    <recommendedName>
        <fullName evidence="3">stearoyl-CoA 9-desaturase</fullName>
        <ecNumber evidence="3">1.14.19.1</ecNumber>
    </recommendedName>
</protein>
<keyword evidence="13" id="KW-0408">Iron</keyword>
<dbReference type="InParanoid" id="D6RQG5"/>
<evidence type="ECO:0000256" key="14">
    <source>
        <dbReference type="ARBA" id="ARBA00023098"/>
    </source>
</evidence>
<evidence type="ECO:0000256" key="17">
    <source>
        <dbReference type="SAM" id="MobiDB-lite"/>
    </source>
</evidence>
<keyword evidence="21" id="KW-1185">Reference proteome</keyword>
<dbReference type="OMA" id="QWITSDE"/>
<dbReference type="EC" id="1.14.19.1" evidence="3"/>
<feature type="transmembrane region" description="Helical" evidence="18">
    <location>
        <begin position="1952"/>
        <end position="1972"/>
    </location>
</feature>
<dbReference type="InterPro" id="IPR001199">
    <property type="entry name" value="Cyt_B5-like_heme/steroid-bd"/>
</dbReference>
<dbReference type="SUPFAM" id="SSF55856">
    <property type="entry name" value="Cytochrome b5-like heme/steroid binding domain"/>
    <property type="match status" value="1"/>
</dbReference>
<gene>
    <name evidence="20" type="ORF">CC1G_15704</name>
</gene>
<keyword evidence="4" id="KW-0813">Transport</keyword>
<keyword evidence="5" id="KW-0444">Lipid biosynthesis</keyword>
<feature type="compositionally biased region" description="Basic and acidic residues" evidence="17">
    <location>
        <begin position="265"/>
        <end position="281"/>
    </location>
</feature>
<dbReference type="STRING" id="240176.D6RQG5"/>
<evidence type="ECO:0000256" key="4">
    <source>
        <dbReference type="ARBA" id="ARBA00022448"/>
    </source>
</evidence>
<dbReference type="GO" id="GO:0005829">
    <property type="term" value="C:cytosol"/>
    <property type="evidence" value="ECO:0007669"/>
    <property type="project" value="TreeGrafter"/>
</dbReference>
<dbReference type="Gene3D" id="3.10.120.10">
    <property type="entry name" value="Cytochrome b5-like heme/steroid binding domain"/>
    <property type="match status" value="1"/>
</dbReference>
<evidence type="ECO:0000256" key="15">
    <source>
        <dbReference type="ARBA" id="ARBA00023136"/>
    </source>
</evidence>
<feature type="domain" description="Cytochrome b5 heme-binding" evidence="19">
    <location>
        <begin position="2191"/>
        <end position="2262"/>
    </location>
</feature>
<dbReference type="InterPro" id="IPR015876">
    <property type="entry name" value="Acyl-CoA_DS"/>
</dbReference>
<organism evidence="20 21">
    <name type="scientific">Coprinopsis cinerea (strain Okayama-7 / 130 / ATCC MYA-4618 / FGSC 9003)</name>
    <name type="common">Inky cap fungus</name>
    <name type="synonym">Hormographiella aspergillata</name>
    <dbReference type="NCBI Taxonomy" id="240176"/>
    <lineage>
        <taxon>Eukaryota</taxon>
        <taxon>Fungi</taxon>
        <taxon>Dikarya</taxon>
        <taxon>Basidiomycota</taxon>
        <taxon>Agaricomycotina</taxon>
        <taxon>Agaricomycetes</taxon>
        <taxon>Agaricomycetidae</taxon>
        <taxon>Agaricales</taxon>
        <taxon>Agaricineae</taxon>
        <taxon>Psathyrellaceae</taxon>
        <taxon>Coprinopsis</taxon>
    </lineage>
</organism>
<dbReference type="Pfam" id="PF23009">
    <property type="entry name" value="UBC_like"/>
    <property type="match status" value="1"/>
</dbReference>
<dbReference type="Pfam" id="PF22999">
    <property type="entry name" value="LTN1_E3_ligase_6th"/>
    <property type="match status" value="2"/>
</dbReference>
<dbReference type="PROSITE" id="PS50255">
    <property type="entry name" value="CYTOCHROME_B5_2"/>
    <property type="match status" value="1"/>
</dbReference>
<dbReference type="GO" id="GO:0072344">
    <property type="term" value="P:rescue of stalled ribosome"/>
    <property type="evidence" value="ECO:0007669"/>
    <property type="project" value="TreeGrafter"/>
</dbReference>
<dbReference type="PROSITE" id="PS00191">
    <property type="entry name" value="CYTOCHROME_B5_1"/>
    <property type="match status" value="1"/>
</dbReference>
<evidence type="ECO:0000256" key="5">
    <source>
        <dbReference type="ARBA" id="ARBA00022516"/>
    </source>
</evidence>
<evidence type="ECO:0000256" key="10">
    <source>
        <dbReference type="ARBA" id="ARBA00022982"/>
    </source>
</evidence>
<dbReference type="GO" id="GO:0004768">
    <property type="term" value="F:stearoyl-CoA 9-desaturase activity"/>
    <property type="evidence" value="ECO:0007669"/>
    <property type="project" value="UniProtKB-EC"/>
</dbReference>
<dbReference type="InterPro" id="IPR018506">
    <property type="entry name" value="Cyt_B5_heme-BS"/>
</dbReference>